<keyword evidence="1" id="KW-0812">Transmembrane</keyword>
<feature type="transmembrane region" description="Helical" evidence="1">
    <location>
        <begin position="39"/>
        <end position="60"/>
    </location>
</feature>
<dbReference type="EMBL" id="CP018145">
    <property type="protein sequence ID" value="ASJ54377.1"/>
    <property type="molecule type" value="Genomic_DNA"/>
</dbReference>
<name>A0A220MH90_9BACL</name>
<gene>
    <name evidence="2" type="ORF">BP422_12910</name>
</gene>
<dbReference type="Proteomes" id="UP000197781">
    <property type="component" value="Chromosome"/>
</dbReference>
<reference evidence="2 3" key="1">
    <citation type="submission" date="2016-11" db="EMBL/GenBank/DDBJ databases">
        <authorList>
            <person name="Jaros S."/>
            <person name="Januszkiewicz K."/>
            <person name="Wedrychowicz H."/>
        </authorList>
    </citation>
    <scope>NUCLEOTIDE SEQUENCE [LARGE SCALE GENOMIC DNA]</scope>
    <source>
        <strain evidence="2 3">NF2</strain>
    </source>
</reference>
<dbReference type="AlphaFoldDB" id="A0A220MH90"/>
<keyword evidence="1" id="KW-1133">Transmembrane helix</keyword>
<evidence type="ECO:0000256" key="1">
    <source>
        <dbReference type="SAM" id="Phobius"/>
    </source>
</evidence>
<feature type="transmembrane region" description="Helical" evidence="1">
    <location>
        <begin position="12"/>
        <end position="33"/>
    </location>
</feature>
<protein>
    <recommendedName>
        <fullName evidence="4">DUF4282 domain-containing protein</fullName>
    </recommendedName>
</protein>
<evidence type="ECO:0000313" key="3">
    <source>
        <dbReference type="Proteomes" id="UP000197781"/>
    </source>
</evidence>
<keyword evidence="1" id="KW-0472">Membrane</keyword>
<dbReference type="KEGG" id="bfm:BP422_12910"/>
<evidence type="ECO:0008006" key="4">
    <source>
        <dbReference type="Google" id="ProtNLM"/>
    </source>
</evidence>
<evidence type="ECO:0000313" key="2">
    <source>
        <dbReference type="EMBL" id="ASJ54377.1"/>
    </source>
</evidence>
<proteinExistence type="predicted"/>
<accession>A0A220MH90</accession>
<dbReference type="RefSeq" id="WP_088908126.1">
    <property type="nucleotide sequence ID" value="NZ_CP018145.1"/>
</dbReference>
<sequence>MFKRYTNKYAHWIRILAFVITIVGFIVGLYIWFDDLNDNFLHFLTSVFYSIIPSIFLLGFGEVIEILYRIHLRLEFTAEDKILFDESSESE</sequence>
<organism evidence="2 3">
    <name type="scientific">Brevibacillus formosus</name>
    <dbReference type="NCBI Taxonomy" id="54913"/>
    <lineage>
        <taxon>Bacteria</taxon>
        <taxon>Bacillati</taxon>
        <taxon>Bacillota</taxon>
        <taxon>Bacilli</taxon>
        <taxon>Bacillales</taxon>
        <taxon>Paenibacillaceae</taxon>
        <taxon>Brevibacillus</taxon>
    </lineage>
</organism>